<evidence type="ECO:0000313" key="2">
    <source>
        <dbReference type="Proteomes" id="UP001165960"/>
    </source>
</evidence>
<keyword evidence="2" id="KW-1185">Reference proteome</keyword>
<organism evidence="1 2">
    <name type="scientific">Entomophthora muscae</name>
    <dbReference type="NCBI Taxonomy" id="34485"/>
    <lineage>
        <taxon>Eukaryota</taxon>
        <taxon>Fungi</taxon>
        <taxon>Fungi incertae sedis</taxon>
        <taxon>Zoopagomycota</taxon>
        <taxon>Entomophthoromycotina</taxon>
        <taxon>Entomophthoromycetes</taxon>
        <taxon>Entomophthorales</taxon>
        <taxon>Entomophthoraceae</taxon>
        <taxon>Entomophthora</taxon>
    </lineage>
</organism>
<gene>
    <name evidence="1" type="ORF">DSO57_1022676</name>
</gene>
<comment type="caution">
    <text evidence="1">The sequence shown here is derived from an EMBL/GenBank/DDBJ whole genome shotgun (WGS) entry which is preliminary data.</text>
</comment>
<sequence length="332" mass="38278">MIIATSNARSMGNWETRATKLHHYKKQKIDLLIITEVRAHNIPDFPPLDKDPLNHPWSRQANMPSFWGRHVAFLALSKKINIELIESHLDKRIMVVKATDTTSNRSLRVIGVYLSPQHKESAEQWQTLDTIKITDDTVIGGDWNTWTDRYRDTFPVRTRNHAQGATMLSYMAKHGLMFTLDKENDGPGTLTRWGICPVHKTTIGSRLDFILIAGALEGQSSRSIVCTSNISNHMIVKVSICTAKRPKRVWTIAPSTLRDPEWIKELLAKIKALIEKLDSQLLCHPPTRWNELKNLIYSATQEYEKRRKLQWEGQQRKLETELKTLQRVKPVF</sequence>
<dbReference type="EMBL" id="QTSX02004375">
    <property type="protein sequence ID" value="KAJ9065157.1"/>
    <property type="molecule type" value="Genomic_DNA"/>
</dbReference>
<dbReference type="Proteomes" id="UP001165960">
    <property type="component" value="Unassembled WGS sequence"/>
</dbReference>
<accession>A0ACC2SSC3</accession>
<reference evidence="1" key="1">
    <citation type="submission" date="2022-04" db="EMBL/GenBank/DDBJ databases">
        <title>Genome of the entomopathogenic fungus Entomophthora muscae.</title>
        <authorList>
            <person name="Elya C."/>
            <person name="Lovett B.R."/>
            <person name="Lee E."/>
            <person name="Macias A.M."/>
            <person name="Hajek A.E."/>
            <person name="De Bivort B.L."/>
            <person name="Kasson M.T."/>
            <person name="De Fine Licht H.H."/>
            <person name="Stajich J.E."/>
        </authorList>
    </citation>
    <scope>NUCLEOTIDE SEQUENCE</scope>
    <source>
        <strain evidence="1">Berkeley</strain>
    </source>
</reference>
<protein>
    <submittedName>
        <fullName evidence="1">Uncharacterized protein</fullName>
    </submittedName>
</protein>
<proteinExistence type="predicted"/>
<name>A0ACC2SSC3_9FUNG</name>
<evidence type="ECO:0000313" key="1">
    <source>
        <dbReference type="EMBL" id="KAJ9065157.1"/>
    </source>
</evidence>